<evidence type="ECO:0000313" key="4">
    <source>
        <dbReference type="Proteomes" id="UP001357733"/>
    </source>
</evidence>
<protein>
    <submittedName>
        <fullName evidence="3">Helicase HerA-like domain-containing protein</fullName>
    </submittedName>
</protein>
<evidence type="ECO:0000313" key="3">
    <source>
        <dbReference type="EMBL" id="MEB3428638.1"/>
    </source>
</evidence>
<dbReference type="Pfam" id="PF05872">
    <property type="entry name" value="HerA_C"/>
    <property type="match status" value="1"/>
</dbReference>
<dbReference type="PANTHER" id="PTHR30121">
    <property type="entry name" value="UNCHARACTERIZED PROTEIN YJGR-RELATED"/>
    <property type="match status" value="1"/>
</dbReference>
<keyword evidence="3" id="KW-0347">Helicase</keyword>
<dbReference type="PANTHER" id="PTHR30121:SF6">
    <property type="entry name" value="SLR6007 PROTEIN"/>
    <property type="match status" value="1"/>
</dbReference>
<dbReference type="InterPro" id="IPR033186">
    <property type="entry name" value="HerA_C"/>
</dbReference>
<dbReference type="AlphaFoldDB" id="A0AAW9MUK6"/>
<proteinExistence type="predicted"/>
<feature type="domain" description="Helicase HerA-like C-terminal" evidence="2">
    <location>
        <begin position="6"/>
        <end position="480"/>
    </location>
</feature>
<evidence type="ECO:0000256" key="1">
    <source>
        <dbReference type="SAM" id="Coils"/>
    </source>
</evidence>
<keyword evidence="3" id="KW-0378">Hydrolase</keyword>
<keyword evidence="4" id="KW-1185">Reference proteome</keyword>
<name>A0AAW9MUK6_9FIRM</name>
<dbReference type="InterPro" id="IPR051162">
    <property type="entry name" value="T4SS_component"/>
</dbReference>
<dbReference type="Proteomes" id="UP001357733">
    <property type="component" value="Unassembled WGS sequence"/>
</dbReference>
<keyword evidence="1" id="KW-0175">Coiled coil</keyword>
<keyword evidence="3" id="KW-0067">ATP-binding</keyword>
<reference evidence="3 4" key="1">
    <citation type="submission" date="2024-01" db="EMBL/GenBank/DDBJ databases">
        <title>Complete genome sequence of Citroniella saccharovorans strain M6.X9, isolated from human fecal sample.</title>
        <authorList>
            <person name="Cheng G."/>
            <person name="Westerholm M."/>
            <person name="Schnurer A."/>
        </authorList>
    </citation>
    <scope>NUCLEOTIDE SEQUENCE [LARGE SCALE GENOMIC DNA]</scope>
    <source>
        <strain evidence="3 4">DSM 29873</strain>
    </source>
</reference>
<comment type="caution">
    <text evidence="3">The sequence shown here is derived from an EMBL/GenBank/DDBJ whole genome shotgun (WGS) entry which is preliminary data.</text>
</comment>
<accession>A0AAW9MUK6</accession>
<dbReference type="SUPFAM" id="SSF52540">
    <property type="entry name" value="P-loop containing nucleoside triphosphate hydrolases"/>
    <property type="match status" value="1"/>
</dbReference>
<dbReference type="EMBL" id="JAYKOT010000001">
    <property type="protein sequence ID" value="MEB3428638.1"/>
    <property type="molecule type" value="Genomic_DNA"/>
</dbReference>
<feature type="coiled-coil region" evidence="1">
    <location>
        <begin position="417"/>
        <end position="447"/>
    </location>
</feature>
<gene>
    <name evidence="3" type="ORF">VLK81_01125</name>
</gene>
<dbReference type="RefSeq" id="WP_324618676.1">
    <property type="nucleotide sequence ID" value="NZ_JAYKOT010000001.1"/>
</dbReference>
<sequence>MEKIYIGNSEKGEKVYLDPSSLTRHGLITGSTGSGKTTTVKVLIEELNKRNISTFVSDIKGDLSSLIEEGDSSTVEERLENLKITDYKPESFKVNFLDLFGKMGLDVNTSVTDFGPYMLKVLLELNQTQEEIMVQAIKFADENGIKILDFDDLKALFEYFRDNIKELKEKYGLLNPQSIGKILRSIDALEEKGLRDFFKEPAFDINDLFSEDGRINILYSKELYKYPSLYTAINLFFLSSIYNKLEEVDFEDVPKMVFFFDEAHLIFKGANPYMIDEIEKIVRLIRSKGVGIFFITQYVEDIPEKILSNLSSKIIHSLRAYTPNEIKKVKALANSIRQEEGIDYEEAILNLKKGEAIVSFLEEDFVPATAKKVLIKPPLSKLGPANENKVSESVNSSNLYNKYQIDQNSYSFYEFYIEDAEKRKEFEKEMELQKQKEMSEKKEAKERKKAMSPFTKMLNSMLYSIGREAGKSIYRGIFGTRKR</sequence>
<organism evidence="3 4">
    <name type="scientific">Citroniella saccharovorans</name>
    <dbReference type="NCBI Taxonomy" id="2053367"/>
    <lineage>
        <taxon>Bacteria</taxon>
        <taxon>Bacillati</taxon>
        <taxon>Bacillota</taxon>
        <taxon>Tissierellia</taxon>
        <taxon>Tissierellales</taxon>
        <taxon>Peptoniphilaceae</taxon>
        <taxon>Citroniella</taxon>
    </lineage>
</organism>
<evidence type="ECO:0000259" key="2">
    <source>
        <dbReference type="Pfam" id="PF05872"/>
    </source>
</evidence>
<dbReference type="InterPro" id="IPR027417">
    <property type="entry name" value="P-loop_NTPase"/>
</dbReference>
<dbReference type="GO" id="GO:0004386">
    <property type="term" value="F:helicase activity"/>
    <property type="evidence" value="ECO:0007669"/>
    <property type="project" value="UniProtKB-KW"/>
</dbReference>
<keyword evidence="3" id="KW-0547">Nucleotide-binding</keyword>
<dbReference type="Gene3D" id="3.40.50.300">
    <property type="entry name" value="P-loop containing nucleotide triphosphate hydrolases"/>
    <property type="match status" value="2"/>
</dbReference>
<dbReference type="CDD" id="cd01127">
    <property type="entry name" value="TrwB_TraG_TraD_VirD4"/>
    <property type="match status" value="2"/>
</dbReference>